<comment type="caution">
    <text evidence="2">The sequence shown here is derived from an EMBL/GenBank/DDBJ whole genome shotgun (WGS) entry which is preliminary data.</text>
</comment>
<keyword evidence="3" id="KW-1185">Reference proteome</keyword>
<evidence type="ECO:0000313" key="2">
    <source>
        <dbReference type="EMBL" id="KAF9078169.1"/>
    </source>
</evidence>
<evidence type="ECO:0000313" key="3">
    <source>
        <dbReference type="Proteomes" id="UP000772434"/>
    </source>
</evidence>
<protein>
    <submittedName>
        <fullName evidence="2">Uncharacterized protein</fullName>
    </submittedName>
</protein>
<dbReference type="AlphaFoldDB" id="A0A9P5UGA4"/>
<name>A0A9P5UGA4_9AGAR</name>
<reference evidence="2" key="1">
    <citation type="submission" date="2020-11" db="EMBL/GenBank/DDBJ databases">
        <authorList>
            <consortium name="DOE Joint Genome Institute"/>
            <person name="Ahrendt S."/>
            <person name="Riley R."/>
            <person name="Andreopoulos W."/>
            <person name="Labutti K."/>
            <person name="Pangilinan J."/>
            <person name="Ruiz-Duenas F.J."/>
            <person name="Barrasa J.M."/>
            <person name="Sanchez-Garcia M."/>
            <person name="Camarero S."/>
            <person name="Miyauchi S."/>
            <person name="Serrano A."/>
            <person name="Linde D."/>
            <person name="Babiker R."/>
            <person name="Drula E."/>
            <person name="Ayuso-Fernandez I."/>
            <person name="Pacheco R."/>
            <person name="Padilla G."/>
            <person name="Ferreira P."/>
            <person name="Barriuso J."/>
            <person name="Kellner H."/>
            <person name="Castanera R."/>
            <person name="Alfaro M."/>
            <person name="Ramirez L."/>
            <person name="Pisabarro A.G."/>
            <person name="Kuo A."/>
            <person name="Tritt A."/>
            <person name="Lipzen A."/>
            <person name="He G."/>
            <person name="Yan M."/>
            <person name="Ng V."/>
            <person name="Cullen D."/>
            <person name="Martin F."/>
            <person name="Rosso M.-N."/>
            <person name="Henrissat B."/>
            <person name="Hibbett D."/>
            <person name="Martinez A.T."/>
            <person name="Grigoriev I.V."/>
        </authorList>
    </citation>
    <scope>NUCLEOTIDE SEQUENCE</scope>
    <source>
        <strain evidence="2">AH 40177</strain>
    </source>
</reference>
<dbReference type="Proteomes" id="UP000772434">
    <property type="component" value="Unassembled WGS sequence"/>
</dbReference>
<gene>
    <name evidence="2" type="ORF">BDP27DRAFT_1356859</name>
</gene>
<proteinExistence type="predicted"/>
<feature type="region of interest" description="Disordered" evidence="1">
    <location>
        <begin position="116"/>
        <end position="142"/>
    </location>
</feature>
<evidence type="ECO:0000256" key="1">
    <source>
        <dbReference type="SAM" id="MobiDB-lite"/>
    </source>
</evidence>
<dbReference type="EMBL" id="JADNRY010000002">
    <property type="protein sequence ID" value="KAF9078169.1"/>
    <property type="molecule type" value="Genomic_DNA"/>
</dbReference>
<organism evidence="2 3">
    <name type="scientific">Rhodocollybia butyracea</name>
    <dbReference type="NCBI Taxonomy" id="206335"/>
    <lineage>
        <taxon>Eukaryota</taxon>
        <taxon>Fungi</taxon>
        <taxon>Dikarya</taxon>
        <taxon>Basidiomycota</taxon>
        <taxon>Agaricomycotina</taxon>
        <taxon>Agaricomycetes</taxon>
        <taxon>Agaricomycetidae</taxon>
        <taxon>Agaricales</taxon>
        <taxon>Marasmiineae</taxon>
        <taxon>Omphalotaceae</taxon>
        <taxon>Rhodocollybia</taxon>
    </lineage>
</organism>
<accession>A0A9P5UGA4</accession>
<feature type="compositionally biased region" description="Polar residues" evidence="1">
    <location>
        <begin position="45"/>
        <end position="60"/>
    </location>
</feature>
<feature type="region of interest" description="Disordered" evidence="1">
    <location>
        <begin position="32"/>
        <end position="60"/>
    </location>
</feature>
<sequence>MDEWLHSIRHWLAFDSPHIRCPDKVVQPRPEWMRSGCRAERQDQDSGNDIQNRLQGQGNSGTLVKLLATPPTHHQGCPRRRGSKVRGIAKIGPRYRRENSPRYVRGRDQAELAGIRQNGENKESSENWTEVMPRPERGGINTNDKTIVEKTKEMNVGALRAAVGKPKVLPIKASEMYIGRDKIENGVSDLPEAVGTIGAVRDHERSCSLYKQPYLLFIPALLLSLPPKTVQDTTATIHNDLTMTP</sequence>